<dbReference type="Proteomes" id="UP000053051">
    <property type="component" value="Unassembled WGS sequence"/>
</dbReference>
<evidence type="ECO:0000313" key="2">
    <source>
        <dbReference type="Proteomes" id="UP000053051"/>
    </source>
</evidence>
<comment type="caution">
    <text evidence="1">The sequence shown here is derived from an EMBL/GenBank/DDBJ whole genome shotgun (WGS) entry which is preliminary data.</text>
</comment>
<name>M1X2U5_9NOST</name>
<reference evidence="1 2" key="1">
    <citation type="submission" date="2012-05" db="EMBL/GenBank/DDBJ databases">
        <authorList>
            <person name="Hilton J."/>
        </authorList>
    </citation>
    <scope>NUCLEOTIDE SEQUENCE [LARGE SCALE GENOMIC DNA]</scope>
    <source>
        <strain evidence="1 2">HH01</strain>
    </source>
</reference>
<dbReference type="STRING" id="1165094.RINTHH_12800"/>
<gene>
    <name evidence="1" type="ORF">RINTHH_12800</name>
</gene>
<proteinExistence type="predicted"/>
<evidence type="ECO:0000313" key="1">
    <source>
        <dbReference type="EMBL" id="CCH67435.1"/>
    </source>
</evidence>
<protein>
    <submittedName>
        <fullName evidence="1">Uncharacterized protein</fullName>
    </submittedName>
</protein>
<keyword evidence="2" id="KW-1185">Reference proteome</keyword>
<sequence length="47" mass="5639">MCSIPNIAEYLSTIMNIKAHKISHRLLSNCDDTWERLQEGNRFWHYC</sequence>
<accession>M1X2U5</accession>
<dbReference type="EMBL" id="CAIY01000044">
    <property type="protein sequence ID" value="CCH67435.1"/>
    <property type="molecule type" value="Genomic_DNA"/>
</dbReference>
<reference evidence="2" key="2">
    <citation type="submission" date="2016-01" db="EMBL/GenBank/DDBJ databases">
        <title>Diatom-associated endosymboitic cyanobacterium lacks core nitrogen metabolism enzymes.</title>
        <authorList>
            <person name="Hilton J.A."/>
            <person name="Foster R.A."/>
            <person name="Tripp H.J."/>
            <person name="Carter B.J."/>
            <person name="Zehr J.P."/>
            <person name="Villareal T.A."/>
        </authorList>
    </citation>
    <scope>NUCLEOTIDE SEQUENCE [LARGE SCALE GENOMIC DNA]</scope>
    <source>
        <strain evidence="2">HH01</strain>
    </source>
</reference>
<dbReference type="AlphaFoldDB" id="M1X2U5"/>
<organism evidence="1 2">
    <name type="scientific">Richelia intracellularis HH01</name>
    <dbReference type="NCBI Taxonomy" id="1165094"/>
    <lineage>
        <taxon>Bacteria</taxon>
        <taxon>Bacillati</taxon>
        <taxon>Cyanobacteriota</taxon>
        <taxon>Cyanophyceae</taxon>
        <taxon>Nostocales</taxon>
        <taxon>Nostocaceae</taxon>
        <taxon>Richelia</taxon>
    </lineage>
</organism>